<dbReference type="PROSITE" id="PS51710">
    <property type="entry name" value="G_OBG"/>
    <property type="match status" value="1"/>
</dbReference>
<gene>
    <name evidence="7" type="ORF">TEA_010875</name>
</gene>
<dbReference type="GO" id="GO:0042254">
    <property type="term" value="P:ribosome biogenesis"/>
    <property type="evidence" value="ECO:0007669"/>
    <property type="project" value="UniProtKB-UniRule"/>
</dbReference>
<dbReference type="InterPro" id="IPR045086">
    <property type="entry name" value="OBG_GTPase"/>
</dbReference>
<dbReference type="PANTHER" id="PTHR11702">
    <property type="entry name" value="DEVELOPMENTALLY REGULATED GTP-BINDING PROTEIN-RELATED"/>
    <property type="match status" value="1"/>
</dbReference>
<evidence type="ECO:0000259" key="6">
    <source>
        <dbReference type="PROSITE" id="PS51883"/>
    </source>
</evidence>
<dbReference type="Proteomes" id="UP000306102">
    <property type="component" value="Unassembled WGS sequence"/>
</dbReference>
<dbReference type="STRING" id="542762.A0A4S4CYR3"/>
<dbReference type="InterPro" id="IPR027417">
    <property type="entry name" value="P-loop_NTPase"/>
</dbReference>
<dbReference type="GO" id="GO:0005525">
    <property type="term" value="F:GTP binding"/>
    <property type="evidence" value="ECO:0007669"/>
    <property type="project" value="UniProtKB-KW"/>
</dbReference>
<dbReference type="InterPro" id="IPR006073">
    <property type="entry name" value="GTP-bd"/>
</dbReference>
<sequence length="594" mass="65429">MDFVTEDLIPPWMVHKASLRALRSLPRKILPTLPQVQGSAPCRDHQVVLLAVPSEETITWELAPTSQDRLCLTLARNTPNPRNPLPRKLSKSNPSHHHRITRTTSRDFHPPPPPPLSSVSGGDATTYTRFPPKGDFFLSYLHSSTEVKLSELNISTRKIENDESSQEEELFNENVGLSYRKFELFEVNSDSECEDDDDDEEEEDYGGEMLGFESGKAGDVAGDGGNGVVAFRREKYVPFGGPSGGDGGRGGNVYVEVDGSMNSLSPFRQNIHFRAGRGSHGQGKKQNGAKGEDVVVKVAPGTVIREAAMDGEQGEVLLELLYPGQRALLLPGGRGGRGNASFKSGTNKVPKIAEIGEEGPELWLELELKLVADVGIIGTPNAGKSTLLSFISAAQPAIANYPFTTLLPNLGVVSFDYDSTMVVADLPGLLEGAHRGFGSWKDVHVVDGSSQQPEYEFDAVRLELELFNLELAEKPYLVAYNKMDLLEASERWVSFKENLQARGIEPFCMSAVMREGTHKVICAAYELVRKRMEDSKEEGWNNPVNLNHVADMVQKQRTAPLNTWHVVGSGLQRFVQMTNWRFILANCKLSVHSS</sequence>
<evidence type="ECO:0000256" key="2">
    <source>
        <dbReference type="ARBA" id="ARBA00022741"/>
    </source>
</evidence>
<dbReference type="SUPFAM" id="SSF52540">
    <property type="entry name" value="P-loop containing nucleoside triphosphate hydrolases"/>
    <property type="match status" value="1"/>
</dbReference>
<dbReference type="PRINTS" id="PR00326">
    <property type="entry name" value="GTP1OBG"/>
</dbReference>
<dbReference type="NCBIfam" id="NF008956">
    <property type="entry name" value="PRK12299.1"/>
    <property type="match status" value="1"/>
</dbReference>
<feature type="domain" description="OBG-type G" evidence="5">
    <location>
        <begin position="372"/>
        <end position="529"/>
    </location>
</feature>
<dbReference type="InterPro" id="IPR006169">
    <property type="entry name" value="GTP1_OBG_dom"/>
</dbReference>
<comment type="similarity">
    <text evidence="1">Belongs to the TRAFAC class OBG-HflX-like GTPase superfamily. OBG GTPase family.</text>
</comment>
<dbReference type="InterPro" id="IPR031167">
    <property type="entry name" value="G_OBG"/>
</dbReference>
<feature type="domain" description="Obg" evidence="6">
    <location>
        <begin position="209"/>
        <end position="371"/>
    </location>
</feature>
<dbReference type="GO" id="GO:0003924">
    <property type="term" value="F:GTPase activity"/>
    <property type="evidence" value="ECO:0007669"/>
    <property type="project" value="InterPro"/>
</dbReference>
<dbReference type="FunFam" id="2.70.210.12:FF:000001">
    <property type="entry name" value="GTPase Obg"/>
    <property type="match status" value="1"/>
</dbReference>
<dbReference type="InterPro" id="IPR036726">
    <property type="entry name" value="GTP1_OBG_dom_sf"/>
</dbReference>
<dbReference type="NCBIfam" id="TIGR02729">
    <property type="entry name" value="Obg_CgtA"/>
    <property type="match status" value="1"/>
</dbReference>
<evidence type="ECO:0000313" key="8">
    <source>
        <dbReference type="Proteomes" id="UP000306102"/>
    </source>
</evidence>
<dbReference type="PROSITE" id="PS00905">
    <property type="entry name" value="GTP1_OBG"/>
    <property type="match status" value="1"/>
</dbReference>
<dbReference type="PROSITE" id="PS51883">
    <property type="entry name" value="OBG"/>
    <property type="match status" value="1"/>
</dbReference>
<dbReference type="Pfam" id="PF01018">
    <property type="entry name" value="GTP1_OBG"/>
    <property type="match status" value="1"/>
</dbReference>
<dbReference type="AlphaFoldDB" id="A0A4S4CYR3"/>
<name>A0A4S4CYR3_CAMSN</name>
<keyword evidence="2" id="KW-0547">Nucleotide-binding</keyword>
<feature type="region of interest" description="Disordered" evidence="4">
    <location>
        <begin position="76"/>
        <end position="125"/>
    </location>
</feature>
<dbReference type="InterPro" id="IPR006074">
    <property type="entry name" value="GTP1-OBG_CS"/>
</dbReference>
<dbReference type="Gene3D" id="2.70.210.12">
    <property type="entry name" value="GTP1/OBG domain"/>
    <property type="match status" value="1"/>
</dbReference>
<keyword evidence="8" id="KW-1185">Reference proteome</keyword>
<dbReference type="SUPFAM" id="SSF82051">
    <property type="entry name" value="Obg GTP-binding protein N-terminal domain"/>
    <property type="match status" value="1"/>
</dbReference>
<evidence type="ECO:0000256" key="4">
    <source>
        <dbReference type="SAM" id="MobiDB-lite"/>
    </source>
</evidence>
<evidence type="ECO:0000259" key="5">
    <source>
        <dbReference type="PROSITE" id="PS51710"/>
    </source>
</evidence>
<evidence type="ECO:0000256" key="3">
    <source>
        <dbReference type="ARBA" id="ARBA00023134"/>
    </source>
</evidence>
<dbReference type="Pfam" id="PF01926">
    <property type="entry name" value="MMR_HSR1"/>
    <property type="match status" value="1"/>
</dbReference>
<protein>
    <recommendedName>
        <fullName evidence="9">Obg domain-containing protein</fullName>
    </recommendedName>
</protein>
<evidence type="ECO:0008006" key="9">
    <source>
        <dbReference type="Google" id="ProtNLM"/>
    </source>
</evidence>
<proteinExistence type="inferred from homology"/>
<dbReference type="Gene3D" id="3.40.50.300">
    <property type="entry name" value="P-loop containing nucleotide triphosphate hydrolases"/>
    <property type="match status" value="1"/>
</dbReference>
<dbReference type="GO" id="GO:0005739">
    <property type="term" value="C:mitochondrion"/>
    <property type="evidence" value="ECO:0007669"/>
    <property type="project" value="TreeGrafter"/>
</dbReference>
<evidence type="ECO:0000313" key="7">
    <source>
        <dbReference type="EMBL" id="THF95022.1"/>
    </source>
</evidence>
<dbReference type="GO" id="GO:0000287">
    <property type="term" value="F:magnesium ion binding"/>
    <property type="evidence" value="ECO:0007669"/>
    <property type="project" value="InterPro"/>
</dbReference>
<reference evidence="7 8" key="1">
    <citation type="journal article" date="2018" name="Proc. Natl. Acad. Sci. U.S.A.">
        <title>Draft genome sequence of Camellia sinensis var. sinensis provides insights into the evolution of the tea genome and tea quality.</title>
        <authorList>
            <person name="Wei C."/>
            <person name="Yang H."/>
            <person name="Wang S."/>
            <person name="Zhao J."/>
            <person name="Liu C."/>
            <person name="Gao L."/>
            <person name="Xia E."/>
            <person name="Lu Y."/>
            <person name="Tai Y."/>
            <person name="She G."/>
            <person name="Sun J."/>
            <person name="Cao H."/>
            <person name="Tong W."/>
            <person name="Gao Q."/>
            <person name="Li Y."/>
            <person name="Deng W."/>
            <person name="Jiang X."/>
            <person name="Wang W."/>
            <person name="Chen Q."/>
            <person name="Zhang S."/>
            <person name="Li H."/>
            <person name="Wu J."/>
            <person name="Wang P."/>
            <person name="Li P."/>
            <person name="Shi C."/>
            <person name="Zheng F."/>
            <person name="Jian J."/>
            <person name="Huang B."/>
            <person name="Shan D."/>
            <person name="Shi M."/>
            <person name="Fang C."/>
            <person name="Yue Y."/>
            <person name="Li F."/>
            <person name="Li D."/>
            <person name="Wei S."/>
            <person name="Han B."/>
            <person name="Jiang C."/>
            <person name="Yin Y."/>
            <person name="Xia T."/>
            <person name="Zhang Z."/>
            <person name="Bennetzen J.L."/>
            <person name="Zhao S."/>
            <person name="Wan X."/>
        </authorList>
    </citation>
    <scope>NUCLEOTIDE SEQUENCE [LARGE SCALE GENOMIC DNA]</scope>
    <source>
        <strain evidence="8">cv. Shuchazao</strain>
        <tissue evidence="7">Leaf</tissue>
    </source>
</reference>
<organism evidence="7 8">
    <name type="scientific">Camellia sinensis var. sinensis</name>
    <name type="common">China tea</name>
    <dbReference type="NCBI Taxonomy" id="542762"/>
    <lineage>
        <taxon>Eukaryota</taxon>
        <taxon>Viridiplantae</taxon>
        <taxon>Streptophyta</taxon>
        <taxon>Embryophyta</taxon>
        <taxon>Tracheophyta</taxon>
        <taxon>Spermatophyta</taxon>
        <taxon>Magnoliopsida</taxon>
        <taxon>eudicotyledons</taxon>
        <taxon>Gunneridae</taxon>
        <taxon>Pentapetalae</taxon>
        <taxon>asterids</taxon>
        <taxon>Ericales</taxon>
        <taxon>Theaceae</taxon>
        <taxon>Camellia</taxon>
    </lineage>
</organism>
<comment type="caution">
    <text evidence="7">The sequence shown here is derived from an EMBL/GenBank/DDBJ whole genome shotgun (WGS) entry which is preliminary data.</text>
</comment>
<keyword evidence="3" id="KW-0342">GTP-binding</keyword>
<evidence type="ECO:0000256" key="1">
    <source>
        <dbReference type="ARBA" id="ARBA00007699"/>
    </source>
</evidence>
<dbReference type="CDD" id="cd01898">
    <property type="entry name" value="Obg"/>
    <property type="match status" value="1"/>
</dbReference>
<accession>A0A4S4CYR3</accession>
<dbReference type="EMBL" id="SDRB02013394">
    <property type="protein sequence ID" value="THF95022.1"/>
    <property type="molecule type" value="Genomic_DNA"/>
</dbReference>
<dbReference type="PANTHER" id="PTHR11702:SF44">
    <property type="entry name" value="GTP-BINDING PROTEIN OBGC, CHLOROPLASTIC"/>
    <property type="match status" value="1"/>
</dbReference>
<feature type="compositionally biased region" description="Basic residues" evidence="4">
    <location>
        <begin position="88"/>
        <end position="101"/>
    </location>
</feature>
<dbReference type="InterPro" id="IPR014100">
    <property type="entry name" value="GTP-bd_Obg/CgtA"/>
</dbReference>